<dbReference type="InterPro" id="IPR032379">
    <property type="entry name" value="DUF4874"/>
</dbReference>
<gene>
    <name evidence="3" type="ORF">DW252_05775</name>
</gene>
<proteinExistence type="predicted"/>
<dbReference type="EMBL" id="QRIM01000005">
    <property type="protein sequence ID" value="RHG61224.1"/>
    <property type="molecule type" value="Genomic_DNA"/>
</dbReference>
<dbReference type="Proteomes" id="UP000286595">
    <property type="component" value="Unassembled WGS sequence"/>
</dbReference>
<feature type="domain" description="DUF4832" evidence="1">
    <location>
        <begin position="234"/>
        <end position="442"/>
    </location>
</feature>
<dbReference type="AlphaFoldDB" id="A0A3R6EIR7"/>
<protein>
    <submittedName>
        <fullName evidence="3">DUF4832 domain-containing protein</fullName>
    </submittedName>
</protein>
<dbReference type="InterPro" id="IPR032267">
    <property type="entry name" value="DUF4832"/>
</dbReference>
<sequence>MRIKHKFIKAGVPIILVLVICTGLSAAHLKKVSVYTPSPLLETTTILSNPYMGWYSLIGYTLSDSEPLSVPTSYLGTDSPTELVLLEINLGNYADCDISEDGLSRLDQLFSSWSDTQKQLILRFVYDWDGNNLQTEPALRSQIERHMEQLAPVINRYANSIYLLQGIFVGNWGEMNHSDYLSGNDLTALTEKLASLTDPSIFLSVRTPAQLRTILKTASPLPESDAYSGSLASRLGLYNDGMLGSPTDTGTYGDSASDTSDYSKAWPRADELTFQDKLCQYVPNGGEVITPNSCNDLDAAIQTLQTMHVSYLNKDYDPDVINKKWKTSLYSGSDLLYHGMIGYDYISCHLGYRYVLTASAFSPGQVSITVENKGFSSCYRPLLVSLTVTSADGTWQYTIPIDTDTRTWISGKSVTLKASLADLHLEPSSYTLTLKLTDPSTNREILLASDLPHNTTGYQIGTLTIDTLLSKITK</sequence>
<accession>A0A3R6EIR7</accession>
<evidence type="ECO:0000313" key="4">
    <source>
        <dbReference type="Proteomes" id="UP000286595"/>
    </source>
</evidence>
<dbReference type="Pfam" id="PF16173">
    <property type="entry name" value="DUF4874"/>
    <property type="match status" value="1"/>
</dbReference>
<evidence type="ECO:0000313" key="3">
    <source>
        <dbReference type="EMBL" id="RHG61224.1"/>
    </source>
</evidence>
<evidence type="ECO:0000259" key="2">
    <source>
        <dbReference type="Pfam" id="PF16173"/>
    </source>
</evidence>
<dbReference type="Pfam" id="PF16116">
    <property type="entry name" value="DUF4832"/>
    <property type="match status" value="1"/>
</dbReference>
<evidence type="ECO:0000259" key="1">
    <source>
        <dbReference type="Pfam" id="PF16116"/>
    </source>
</evidence>
<comment type="caution">
    <text evidence="3">The sequence shown here is derived from an EMBL/GenBank/DDBJ whole genome shotgun (WGS) entry which is preliminary data.</text>
</comment>
<feature type="domain" description="DUF4874" evidence="2">
    <location>
        <begin position="49"/>
        <end position="209"/>
    </location>
</feature>
<reference evidence="3 4" key="1">
    <citation type="submission" date="2018-08" db="EMBL/GenBank/DDBJ databases">
        <title>A genome reference for cultivated species of the human gut microbiota.</title>
        <authorList>
            <person name="Zou Y."/>
            <person name="Xue W."/>
            <person name="Luo G."/>
        </authorList>
    </citation>
    <scope>NUCLEOTIDE SEQUENCE [LARGE SCALE GENOMIC DNA]</scope>
    <source>
        <strain evidence="3 4">AM22-12LB</strain>
    </source>
</reference>
<name>A0A3R6EIR7_9FIRM</name>
<organism evidence="3 4">
    <name type="scientific">Coprococcus comes</name>
    <dbReference type="NCBI Taxonomy" id="410072"/>
    <lineage>
        <taxon>Bacteria</taxon>
        <taxon>Bacillati</taxon>
        <taxon>Bacillota</taxon>
        <taxon>Clostridia</taxon>
        <taxon>Lachnospirales</taxon>
        <taxon>Lachnospiraceae</taxon>
        <taxon>Coprococcus</taxon>
    </lineage>
</organism>
<dbReference type="RefSeq" id="WP_118217654.1">
    <property type="nucleotide sequence ID" value="NZ_QRIM01000005.1"/>
</dbReference>